<comment type="subcellular location">
    <subcellularLocation>
        <location evidence="2">Nucleus</location>
    </subcellularLocation>
</comment>
<dbReference type="GO" id="GO:0005634">
    <property type="term" value="C:nucleus"/>
    <property type="evidence" value="ECO:0007669"/>
    <property type="project" value="UniProtKB-SubCell"/>
</dbReference>
<dbReference type="PROSITE" id="PS51644">
    <property type="entry name" value="HTH_OST"/>
    <property type="match status" value="1"/>
</dbReference>
<feature type="domain" description="HTH OST-type" evidence="4">
    <location>
        <begin position="9"/>
        <end position="82"/>
    </location>
</feature>
<proteinExistence type="inferred from homology"/>
<keyword evidence="2" id="KW-0378">Hydrolase</keyword>
<evidence type="ECO:0000259" key="4">
    <source>
        <dbReference type="PROSITE" id="PS51644"/>
    </source>
</evidence>
<feature type="compositionally biased region" description="Polar residues" evidence="3">
    <location>
        <begin position="154"/>
        <end position="196"/>
    </location>
</feature>
<feature type="compositionally biased region" description="Polar residues" evidence="3">
    <location>
        <begin position="123"/>
        <end position="142"/>
    </location>
</feature>
<evidence type="ECO:0000313" key="6">
    <source>
        <dbReference type="Proteomes" id="UP000759131"/>
    </source>
</evidence>
<keyword evidence="2" id="KW-0479">Metal-binding</keyword>
<dbReference type="Proteomes" id="UP000759131">
    <property type="component" value="Unassembled WGS sequence"/>
</dbReference>
<dbReference type="GO" id="GO:0034353">
    <property type="term" value="F:mRNA 5'-diphosphatase activity"/>
    <property type="evidence" value="ECO:0007669"/>
    <property type="project" value="TreeGrafter"/>
</dbReference>
<dbReference type="Gene3D" id="3.30.420.610">
    <property type="entry name" value="LOTUS domain-like"/>
    <property type="match status" value="1"/>
</dbReference>
<feature type="compositionally biased region" description="Basic residues" evidence="3">
    <location>
        <begin position="100"/>
        <end position="121"/>
    </location>
</feature>
<dbReference type="InterPro" id="IPR039039">
    <property type="entry name" value="RAI1-like_fam"/>
</dbReference>
<keyword evidence="2" id="KW-0547">Nucleotide-binding</keyword>
<comment type="function">
    <text evidence="2">Decapping enzyme for NAD-capped RNAs: specifically hydrolyzes the nicotinamide adenine dinucleotide (NAD) cap from a subset of RNAs by removing the entire NAD moiety from the 5'-end of an NAD-capped RNA.</text>
</comment>
<dbReference type="EC" id="3.6.1.-" evidence="2"/>
<keyword evidence="6" id="KW-1185">Reference proteome</keyword>
<evidence type="ECO:0000313" key="5">
    <source>
        <dbReference type="EMBL" id="CAD7630290.1"/>
    </source>
</evidence>
<sequence>MGSLQDSDLLTDTKIAIKSLVISSPLGISLTKLCRDFEDIEGKEVPYKELGFATLTDLLKSMKDMVRPIFDANQSVTLFPVVDDSTAHITDLVANQSTKRLRARSAKRSKSLNRSVPKRRPVFTSQLRRSLQKPTTSQSTPRTPAVASNRPLRTPQNTPLNRSQISPAFTRVTPQTRSPHTSAQNPLKRPLNTSQRMDPRIAKRLNTTKDDEKEKTATESMVNGSGDTNAAAAKPAPPEPTPTPTKPFHMMQDQEVEALVSAVRLTTTVTSVADNAKNGIDPQMWSDIFSVEKVTDLKPMSIETNGMLAQKTVLRQPLKIGEYSLKISTRSDNRIFIPDGSELKYLHLPPAISQLSYDLNHGYDMVSDIHWGKPSNSKIDELLQWILRNRKKFMVAGELVPKELHTDFVCYRGLLAKIMTTPYETSHRWVICATKYRGTIYLCQFHESYPPPDDYYNKMSFGGFRFESFVTSYDPTIPPDPNDFDPDHHEYCAVMRSRLMAENVSHSLAFGAELDCVVPNLRENPGTLSNFVELKTTKVMAKEFQYRNFLKHKLLKWWAQSYLVGVPSIYCGYKDEKNVVKDVEQLKIESFPELCLEFWSANVCLNFLNKFLLHLKELVTIDDPNVVYQLAFQPHHDITCTRLVEPGDFQILPQWYIDEFAV</sequence>
<evidence type="ECO:0000256" key="2">
    <source>
        <dbReference type="RuleBase" id="RU367113"/>
    </source>
</evidence>
<keyword evidence="2" id="KW-0540">Nuclease</keyword>
<dbReference type="InterPro" id="IPR013961">
    <property type="entry name" value="RAI1"/>
</dbReference>
<evidence type="ECO:0000256" key="1">
    <source>
        <dbReference type="ARBA" id="ARBA00006562"/>
    </source>
</evidence>
<reference evidence="5" key="1">
    <citation type="submission" date="2020-11" db="EMBL/GenBank/DDBJ databases">
        <authorList>
            <person name="Tran Van P."/>
        </authorList>
    </citation>
    <scope>NUCLEOTIDE SEQUENCE</scope>
</reference>
<dbReference type="Pfam" id="PF08652">
    <property type="entry name" value="RAI1"/>
    <property type="match status" value="1"/>
</dbReference>
<dbReference type="EMBL" id="CAJPIZ010007931">
    <property type="protein sequence ID" value="CAG2110720.1"/>
    <property type="molecule type" value="Genomic_DNA"/>
</dbReference>
<gene>
    <name evidence="5" type="ORF">OSB1V03_LOCUS10703</name>
</gene>
<name>A0A7R9KWC7_9ACAR</name>
<evidence type="ECO:0000256" key="3">
    <source>
        <dbReference type="SAM" id="MobiDB-lite"/>
    </source>
</evidence>
<dbReference type="GO" id="GO:0003723">
    <property type="term" value="F:RNA binding"/>
    <property type="evidence" value="ECO:0007669"/>
    <property type="project" value="UniProtKB-KW"/>
</dbReference>
<dbReference type="GO" id="GO:0000956">
    <property type="term" value="P:nuclear-transcribed mRNA catabolic process"/>
    <property type="evidence" value="ECO:0007669"/>
    <property type="project" value="TreeGrafter"/>
</dbReference>
<feature type="compositionally biased region" description="Pro residues" evidence="3">
    <location>
        <begin position="235"/>
        <end position="245"/>
    </location>
</feature>
<dbReference type="CDD" id="cd09972">
    <property type="entry name" value="LOTUS_TDRD_OSKAR"/>
    <property type="match status" value="1"/>
</dbReference>
<dbReference type="OrthoDB" id="10020793at2759"/>
<organism evidence="5">
    <name type="scientific">Medioppia subpectinata</name>
    <dbReference type="NCBI Taxonomy" id="1979941"/>
    <lineage>
        <taxon>Eukaryota</taxon>
        <taxon>Metazoa</taxon>
        <taxon>Ecdysozoa</taxon>
        <taxon>Arthropoda</taxon>
        <taxon>Chelicerata</taxon>
        <taxon>Arachnida</taxon>
        <taxon>Acari</taxon>
        <taxon>Acariformes</taxon>
        <taxon>Sarcoptiformes</taxon>
        <taxon>Oribatida</taxon>
        <taxon>Brachypylina</taxon>
        <taxon>Oppioidea</taxon>
        <taxon>Oppiidae</taxon>
        <taxon>Medioppia</taxon>
    </lineage>
</organism>
<keyword evidence="2" id="KW-0694">RNA-binding</keyword>
<protein>
    <recommendedName>
        <fullName evidence="2">Decapping nuclease</fullName>
        <ecNumber evidence="2">3.6.1.-</ecNumber>
    </recommendedName>
</protein>
<comment type="cofactor">
    <cofactor evidence="2">
        <name>a divalent metal cation</name>
        <dbReference type="ChEBI" id="CHEBI:60240"/>
    </cofactor>
</comment>
<dbReference type="EMBL" id="OC862506">
    <property type="protein sequence ID" value="CAD7630290.1"/>
    <property type="molecule type" value="Genomic_DNA"/>
</dbReference>
<dbReference type="GO" id="GO:0005829">
    <property type="term" value="C:cytosol"/>
    <property type="evidence" value="ECO:0007669"/>
    <property type="project" value="TreeGrafter"/>
</dbReference>
<dbReference type="PANTHER" id="PTHR12395:SF9">
    <property type="entry name" value="DECAPPING AND EXORIBONUCLEASE PROTEIN"/>
    <property type="match status" value="1"/>
</dbReference>
<dbReference type="GO" id="GO:0110155">
    <property type="term" value="P:NAD-cap decapping"/>
    <property type="evidence" value="ECO:0007669"/>
    <property type="project" value="TreeGrafter"/>
</dbReference>
<accession>A0A7R9KWC7</accession>
<dbReference type="PANTHER" id="PTHR12395">
    <property type="entry name" value="DOM-3 RELATED"/>
    <property type="match status" value="1"/>
</dbReference>
<dbReference type="AlphaFoldDB" id="A0A7R9KWC7"/>
<dbReference type="InterPro" id="IPR025605">
    <property type="entry name" value="OST-HTH/LOTUS_dom"/>
</dbReference>
<keyword evidence="2" id="KW-0539">Nucleus</keyword>
<dbReference type="Pfam" id="PF12872">
    <property type="entry name" value="OST-HTH"/>
    <property type="match status" value="1"/>
</dbReference>
<dbReference type="GO" id="GO:0004518">
    <property type="term" value="F:nuclease activity"/>
    <property type="evidence" value="ECO:0007669"/>
    <property type="project" value="UniProtKB-KW"/>
</dbReference>
<dbReference type="GO" id="GO:0046872">
    <property type="term" value="F:metal ion binding"/>
    <property type="evidence" value="ECO:0007669"/>
    <property type="project" value="UniProtKB-KW"/>
</dbReference>
<feature type="region of interest" description="Disordered" evidence="3">
    <location>
        <begin position="100"/>
        <end position="247"/>
    </location>
</feature>
<dbReference type="InterPro" id="IPR041966">
    <property type="entry name" value="LOTUS-like"/>
</dbReference>
<dbReference type="GO" id="GO:0000166">
    <property type="term" value="F:nucleotide binding"/>
    <property type="evidence" value="ECO:0007669"/>
    <property type="project" value="UniProtKB-KW"/>
</dbReference>
<comment type="similarity">
    <text evidence="1 2">Belongs to the DXO/Dom3Z family.</text>
</comment>
<feature type="compositionally biased region" description="Basic and acidic residues" evidence="3">
    <location>
        <begin position="197"/>
        <end position="217"/>
    </location>
</feature>